<evidence type="ECO:0000256" key="4">
    <source>
        <dbReference type="ARBA" id="ARBA00022989"/>
    </source>
</evidence>
<protein>
    <submittedName>
        <fullName evidence="8">Permease of the drug/metabolite transporter (DMT) superfamily</fullName>
    </submittedName>
</protein>
<keyword evidence="5 6" id="KW-0472">Membrane</keyword>
<feature type="transmembrane region" description="Helical" evidence="6">
    <location>
        <begin position="187"/>
        <end position="206"/>
    </location>
</feature>
<comment type="similarity">
    <text evidence="2">Belongs to the EamA transporter family.</text>
</comment>
<accession>A0A6S6U259</accession>
<feature type="transmembrane region" description="Helical" evidence="6">
    <location>
        <begin position="126"/>
        <end position="143"/>
    </location>
</feature>
<feature type="transmembrane region" description="Helical" evidence="6">
    <location>
        <begin position="100"/>
        <end position="119"/>
    </location>
</feature>
<dbReference type="InterPro" id="IPR050638">
    <property type="entry name" value="AA-Vitamin_Transporters"/>
</dbReference>
<feature type="transmembrane region" description="Helical" evidence="6">
    <location>
        <begin position="226"/>
        <end position="245"/>
    </location>
</feature>
<evidence type="ECO:0000256" key="5">
    <source>
        <dbReference type="ARBA" id="ARBA00023136"/>
    </source>
</evidence>
<reference evidence="8" key="1">
    <citation type="submission" date="2020-01" db="EMBL/GenBank/DDBJ databases">
        <authorList>
            <person name="Meier V. D."/>
            <person name="Meier V D."/>
        </authorList>
    </citation>
    <scope>NUCLEOTIDE SEQUENCE</scope>
    <source>
        <strain evidence="8">HLG_WM_MAG_10</strain>
    </source>
</reference>
<evidence type="ECO:0000259" key="7">
    <source>
        <dbReference type="Pfam" id="PF00892"/>
    </source>
</evidence>
<organism evidence="8">
    <name type="scientific">uncultured Aureispira sp</name>
    <dbReference type="NCBI Taxonomy" id="1331704"/>
    <lineage>
        <taxon>Bacteria</taxon>
        <taxon>Pseudomonadati</taxon>
        <taxon>Bacteroidota</taxon>
        <taxon>Saprospiria</taxon>
        <taxon>Saprospirales</taxon>
        <taxon>Saprospiraceae</taxon>
        <taxon>Aureispira</taxon>
        <taxon>environmental samples</taxon>
    </lineage>
</organism>
<dbReference type="SUPFAM" id="SSF103481">
    <property type="entry name" value="Multidrug resistance efflux transporter EmrE"/>
    <property type="match status" value="2"/>
</dbReference>
<dbReference type="PANTHER" id="PTHR32322">
    <property type="entry name" value="INNER MEMBRANE TRANSPORTER"/>
    <property type="match status" value="1"/>
</dbReference>
<evidence type="ECO:0000313" key="8">
    <source>
        <dbReference type="EMBL" id="CAA6825785.1"/>
    </source>
</evidence>
<evidence type="ECO:0000256" key="1">
    <source>
        <dbReference type="ARBA" id="ARBA00004141"/>
    </source>
</evidence>
<feature type="domain" description="EamA" evidence="7">
    <location>
        <begin position="156"/>
        <end position="294"/>
    </location>
</feature>
<dbReference type="InterPro" id="IPR037185">
    <property type="entry name" value="EmrE-like"/>
</dbReference>
<comment type="subcellular location">
    <subcellularLocation>
        <location evidence="1">Membrane</location>
        <topology evidence="1">Multi-pass membrane protein</topology>
    </subcellularLocation>
</comment>
<dbReference type="GO" id="GO:0016020">
    <property type="term" value="C:membrane"/>
    <property type="evidence" value="ECO:0007669"/>
    <property type="project" value="UniProtKB-SubCell"/>
</dbReference>
<gene>
    <name evidence="8" type="ORF">HELGO_WM20374</name>
</gene>
<dbReference type="EMBL" id="CACVAQ010000369">
    <property type="protein sequence ID" value="CAA6825785.1"/>
    <property type="molecule type" value="Genomic_DNA"/>
</dbReference>
<feature type="transmembrane region" description="Helical" evidence="6">
    <location>
        <begin position="252"/>
        <end position="269"/>
    </location>
</feature>
<feature type="transmembrane region" description="Helical" evidence="6">
    <location>
        <begin position="37"/>
        <end position="59"/>
    </location>
</feature>
<evidence type="ECO:0000256" key="6">
    <source>
        <dbReference type="SAM" id="Phobius"/>
    </source>
</evidence>
<feature type="transmembrane region" description="Helical" evidence="6">
    <location>
        <begin position="71"/>
        <end position="94"/>
    </location>
</feature>
<evidence type="ECO:0000256" key="2">
    <source>
        <dbReference type="ARBA" id="ARBA00007362"/>
    </source>
</evidence>
<keyword evidence="3 6" id="KW-0812">Transmembrane</keyword>
<dbReference type="InterPro" id="IPR000620">
    <property type="entry name" value="EamA_dom"/>
</dbReference>
<feature type="transmembrane region" description="Helical" evidence="6">
    <location>
        <begin position="275"/>
        <end position="294"/>
    </location>
</feature>
<feature type="domain" description="EamA" evidence="7">
    <location>
        <begin position="18"/>
        <end position="143"/>
    </location>
</feature>
<dbReference type="Pfam" id="PF00892">
    <property type="entry name" value="EamA"/>
    <property type="match status" value="2"/>
</dbReference>
<dbReference type="AlphaFoldDB" id="A0A6S6U259"/>
<sequence length="303" mass="33274">MNLETLRSDRYLMPISYFCIYFIWGSTYLATDWAFQAFPPFFMTGVRFIAAGLILLAFNYRGVKKATKEQVRTAALFGMLILGIGSGGAMWSVLHLDTGMAALIVGCEPLLLVVLSWVLVGQRASYQKLFGVALGMLGMYVLINQETITTSPSAYKGIIAISIAIICWTVGSIYIKRANMPESKGANASIQLFGAGILLLLVSLILQEDLSTIPARITWKAFFSLLYLLFFGSVIAYSAFNYLLIKDDPRRVATVTYINPIIALALGAYLNEEEITNQSACAAGILILGVLFIIRKEAEEPAE</sequence>
<feature type="transmembrane region" description="Helical" evidence="6">
    <location>
        <begin position="12"/>
        <end position="31"/>
    </location>
</feature>
<dbReference type="PANTHER" id="PTHR32322:SF2">
    <property type="entry name" value="EAMA DOMAIN-CONTAINING PROTEIN"/>
    <property type="match status" value="1"/>
</dbReference>
<feature type="transmembrane region" description="Helical" evidence="6">
    <location>
        <begin position="155"/>
        <end position="175"/>
    </location>
</feature>
<proteinExistence type="inferred from homology"/>
<evidence type="ECO:0000256" key="3">
    <source>
        <dbReference type="ARBA" id="ARBA00022692"/>
    </source>
</evidence>
<name>A0A6S6U259_9BACT</name>
<keyword evidence="4 6" id="KW-1133">Transmembrane helix</keyword>